<feature type="compositionally biased region" description="Polar residues" evidence="3">
    <location>
        <begin position="380"/>
        <end position="391"/>
    </location>
</feature>
<feature type="compositionally biased region" description="Low complexity" evidence="3">
    <location>
        <begin position="326"/>
        <end position="378"/>
    </location>
</feature>
<dbReference type="PATRIC" id="fig|1308.45.peg.450"/>
<dbReference type="Pfam" id="PF05257">
    <property type="entry name" value="CHAP"/>
    <property type="match status" value="1"/>
</dbReference>
<dbReference type="SMART" id="SM00257">
    <property type="entry name" value="LysM"/>
    <property type="match status" value="1"/>
</dbReference>
<dbReference type="InterPro" id="IPR018392">
    <property type="entry name" value="LysM"/>
</dbReference>
<proteinExistence type="predicted"/>
<accession>Q09Y87</accession>
<evidence type="ECO:0000256" key="2">
    <source>
        <dbReference type="ARBA" id="ARBA00022801"/>
    </source>
</evidence>
<dbReference type="Gene3D" id="3.10.350.10">
    <property type="entry name" value="LysM domain"/>
    <property type="match status" value="1"/>
</dbReference>
<dbReference type="EMBL" id="DQ102338">
    <property type="protein sequence ID" value="ABA00197.1"/>
    <property type="molecule type" value="Genomic_DNA"/>
</dbReference>
<dbReference type="AlphaFoldDB" id="Q09Y87"/>
<dbReference type="InterPro" id="IPR007921">
    <property type="entry name" value="CHAP_dom"/>
</dbReference>
<evidence type="ECO:0000256" key="1">
    <source>
        <dbReference type="ARBA" id="ARBA00022729"/>
    </source>
</evidence>
<dbReference type="CDD" id="cd00118">
    <property type="entry name" value="LysM"/>
    <property type="match status" value="1"/>
</dbReference>
<dbReference type="InterPro" id="IPR038765">
    <property type="entry name" value="Papain-like_cys_pep_sf"/>
</dbReference>
<dbReference type="InterPro" id="IPR009148">
    <property type="entry name" value="PcsB-like"/>
</dbReference>
<dbReference type="PRINTS" id="PR01852">
    <property type="entry name" value="SIBAPROTEIN"/>
</dbReference>
<name>Q09Y87_STRTR</name>
<sequence length="499" mass="50532">MLSKSKTTKALLYSTAALSLFAASHVHADETSHWTARSVDQIKADISVNDNQQTYTVQYGDTLGSIVEAMGIDMNVLANIKEITNIDLIFPGTVLTTTYNADNQAVSVKVETPSSETSDTPVVAESNLTTNEVTVNGQSVVASDLSAPVETVSLTATQAPAKEESTQVVSEVTEAIASASDTPAYADTEQPVADAIDHVTSSAEETLAEEEAPATETSAQAETTEVAATSEAASEAASDAPAEQLAAASEAPESSEVPAEQLAAASEAPESSEAPAEQPAAAPESSEAPAEQPAATSEAASEAPASVVPVATSEAVSEAPAVSEVPAEQLAAASEAPESSEVPAEQPAAAPESSEAPAEQPAATSEAAPATSEAPAEQLAATSEAASTPNTYPVGQCTWGAKSLAPWAGNNWGNAKDWIASAQAAGHSVGTTPVAGAIAVWPNDGGGYGHVAYVTSASGVNSIQVMESNYAGNMLIGNYRGTFDPTSSAHGGSVYYIYP</sequence>
<dbReference type="PROSITE" id="PS50911">
    <property type="entry name" value="CHAP"/>
    <property type="match status" value="1"/>
</dbReference>
<reference evidence="5" key="1">
    <citation type="journal article" date="2006" name="Antonie Van Leeuwenhoek">
        <title>High genetic variability of the Streptococcus thermophilus cse central part, a repeat rich region required for full cell segregation activity.</title>
        <authorList>
            <person name="Borges F."/>
            <person name="Layec S."/>
            <person name="Fernandez A."/>
            <person name="Decaris B."/>
            <person name="Leblond-Bourget N."/>
        </authorList>
    </citation>
    <scope>NUCLEOTIDE SEQUENCE</scope>
    <source>
        <strain evidence="5">CNRZ1402</strain>
    </source>
</reference>
<dbReference type="SUPFAM" id="SSF54001">
    <property type="entry name" value="Cysteine proteinases"/>
    <property type="match status" value="1"/>
</dbReference>
<feature type="region of interest" description="Disordered" evidence="3">
    <location>
        <begin position="319"/>
        <end position="391"/>
    </location>
</feature>
<dbReference type="OrthoDB" id="2409959at2"/>
<protein>
    <submittedName>
        <fullName evidence="5">Cell segregation protein</fullName>
    </submittedName>
</protein>
<dbReference type="SUPFAM" id="SSF54106">
    <property type="entry name" value="LysM domain"/>
    <property type="match status" value="1"/>
</dbReference>
<keyword evidence="1 4" id="KW-0732">Signal</keyword>
<evidence type="ECO:0000256" key="3">
    <source>
        <dbReference type="SAM" id="MobiDB-lite"/>
    </source>
</evidence>
<feature type="compositionally biased region" description="Low complexity" evidence="3">
    <location>
        <begin position="214"/>
        <end position="306"/>
    </location>
</feature>
<evidence type="ECO:0000313" key="5">
    <source>
        <dbReference type="EMBL" id="ABA00197.1"/>
    </source>
</evidence>
<keyword evidence="2" id="KW-0378">Hydrolase</keyword>
<organism evidence="5">
    <name type="scientific">Streptococcus thermophilus</name>
    <dbReference type="NCBI Taxonomy" id="1308"/>
    <lineage>
        <taxon>Bacteria</taxon>
        <taxon>Bacillati</taxon>
        <taxon>Bacillota</taxon>
        <taxon>Bacilli</taxon>
        <taxon>Lactobacillales</taxon>
        <taxon>Streptococcaceae</taxon>
        <taxon>Streptococcus</taxon>
    </lineage>
</organism>
<feature type="region of interest" description="Disordered" evidence="3">
    <location>
        <begin position="202"/>
        <end position="306"/>
    </location>
</feature>
<feature type="signal peptide" evidence="4">
    <location>
        <begin position="1"/>
        <end position="28"/>
    </location>
</feature>
<feature type="chain" id="PRO_5043354723" evidence="4">
    <location>
        <begin position="29"/>
        <end position="499"/>
    </location>
</feature>
<dbReference type="Gene3D" id="3.90.1720.10">
    <property type="entry name" value="endopeptidase domain like (from Nostoc punctiforme)"/>
    <property type="match status" value="1"/>
</dbReference>
<dbReference type="PROSITE" id="PS51782">
    <property type="entry name" value="LYSM"/>
    <property type="match status" value="1"/>
</dbReference>
<dbReference type="GO" id="GO:0016787">
    <property type="term" value="F:hydrolase activity"/>
    <property type="evidence" value="ECO:0007669"/>
    <property type="project" value="UniProtKB-KW"/>
</dbReference>
<dbReference type="InterPro" id="IPR036779">
    <property type="entry name" value="LysM_dom_sf"/>
</dbReference>
<dbReference type="Pfam" id="PF01476">
    <property type="entry name" value="LysM"/>
    <property type="match status" value="1"/>
</dbReference>
<evidence type="ECO:0000256" key="4">
    <source>
        <dbReference type="SAM" id="SignalP"/>
    </source>
</evidence>
<dbReference type="RefSeq" id="WP_011680809.1">
    <property type="nucleotide sequence ID" value="NZ_CP011217.1"/>
</dbReference>